<name>R0KB29_ANAPL</name>
<dbReference type="AlphaFoldDB" id="R0KB29"/>
<evidence type="ECO:0000313" key="1">
    <source>
        <dbReference type="EMBL" id="EOB07556.1"/>
    </source>
</evidence>
<keyword evidence="2" id="KW-1185">Reference proteome</keyword>
<dbReference type="EMBL" id="KB742522">
    <property type="protein sequence ID" value="EOB07556.1"/>
    <property type="molecule type" value="Genomic_DNA"/>
</dbReference>
<dbReference type="Proteomes" id="UP000296049">
    <property type="component" value="Unassembled WGS sequence"/>
</dbReference>
<accession>R0KB29</accession>
<evidence type="ECO:0000313" key="2">
    <source>
        <dbReference type="Proteomes" id="UP000296049"/>
    </source>
</evidence>
<proteinExistence type="predicted"/>
<gene>
    <name evidence="1" type="ORF">Anapl_01978</name>
</gene>
<organism evidence="1 2">
    <name type="scientific">Anas platyrhynchos</name>
    <name type="common">Mallard</name>
    <name type="synonym">Anas boschas</name>
    <dbReference type="NCBI Taxonomy" id="8839"/>
    <lineage>
        <taxon>Eukaryota</taxon>
        <taxon>Metazoa</taxon>
        <taxon>Chordata</taxon>
        <taxon>Craniata</taxon>
        <taxon>Vertebrata</taxon>
        <taxon>Euteleostomi</taxon>
        <taxon>Archelosauria</taxon>
        <taxon>Archosauria</taxon>
        <taxon>Dinosauria</taxon>
        <taxon>Saurischia</taxon>
        <taxon>Theropoda</taxon>
        <taxon>Coelurosauria</taxon>
        <taxon>Aves</taxon>
        <taxon>Neognathae</taxon>
        <taxon>Galloanserae</taxon>
        <taxon>Anseriformes</taxon>
        <taxon>Anatidae</taxon>
        <taxon>Anatinae</taxon>
        <taxon>Anas</taxon>
    </lineage>
</organism>
<sequence>MGTKWPSYRTRSKQTIREVNIVTPRTKSQTLLEEVTKILQEFLTIYIFQTCCLMQQTSPQAALANAVFNITELIMVISCLDDGSQYCQYHRAELAVSSADLSKTQPQNRSCLLATPRDILHEAATSGDVTTH</sequence>
<reference evidence="2" key="1">
    <citation type="journal article" date="2013" name="Nat. Genet.">
        <title>The duck genome and transcriptome provide insight into an avian influenza virus reservoir species.</title>
        <authorList>
            <person name="Huang Y."/>
            <person name="Li Y."/>
            <person name="Burt D.W."/>
            <person name="Chen H."/>
            <person name="Zhang Y."/>
            <person name="Qian W."/>
            <person name="Kim H."/>
            <person name="Gan S."/>
            <person name="Zhao Y."/>
            <person name="Li J."/>
            <person name="Yi K."/>
            <person name="Feng H."/>
            <person name="Zhu P."/>
            <person name="Li B."/>
            <person name="Liu Q."/>
            <person name="Fairley S."/>
            <person name="Magor K.E."/>
            <person name="Du Z."/>
            <person name="Hu X."/>
            <person name="Goodman L."/>
            <person name="Tafer H."/>
            <person name="Vignal A."/>
            <person name="Lee T."/>
            <person name="Kim K.W."/>
            <person name="Sheng Z."/>
            <person name="An Y."/>
            <person name="Searle S."/>
            <person name="Herrero J."/>
            <person name="Groenen M.A."/>
            <person name="Crooijmans R.P."/>
            <person name="Faraut T."/>
            <person name="Cai Q."/>
            <person name="Webster R.G."/>
            <person name="Aldridge J.R."/>
            <person name="Warren W.C."/>
            <person name="Bartschat S."/>
            <person name="Kehr S."/>
            <person name="Marz M."/>
            <person name="Stadler P.F."/>
            <person name="Smith J."/>
            <person name="Kraus R.H."/>
            <person name="Zhao Y."/>
            <person name="Ren L."/>
            <person name="Fei J."/>
            <person name="Morisson M."/>
            <person name="Kaiser P."/>
            <person name="Griffin D.K."/>
            <person name="Rao M."/>
            <person name="Pitel F."/>
            <person name="Wang J."/>
            <person name="Li N."/>
        </authorList>
    </citation>
    <scope>NUCLEOTIDE SEQUENCE [LARGE SCALE GENOMIC DNA]</scope>
</reference>
<protein>
    <submittedName>
        <fullName evidence="1">Uncharacterized protein</fullName>
    </submittedName>
</protein>